<proteinExistence type="predicted"/>
<dbReference type="AlphaFoldDB" id="A0A0A9DNZ2"/>
<organism evidence="1">
    <name type="scientific">Arundo donax</name>
    <name type="common">Giant reed</name>
    <name type="synonym">Donax arundinaceus</name>
    <dbReference type="NCBI Taxonomy" id="35708"/>
    <lineage>
        <taxon>Eukaryota</taxon>
        <taxon>Viridiplantae</taxon>
        <taxon>Streptophyta</taxon>
        <taxon>Embryophyta</taxon>
        <taxon>Tracheophyta</taxon>
        <taxon>Spermatophyta</taxon>
        <taxon>Magnoliopsida</taxon>
        <taxon>Liliopsida</taxon>
        <taxon>Poales</taxon>
        <taxon>Poaceae</taxon>
        <taxon>PACMAD clade</taxon>
        <taxon>Arundinoideae</taxon>
        <taxon>Arundineae</taxon>
        <taxon>Arundo</taxon>
    </lineage>
</organism>
<sequence>MIAQESQVKEFVKLIMLYRRPHCRYDYYFPLLTLELFNTTHFQVRHFKCL</sequence>
<reference evidence="1" key="2">
    <citation type="journal article" date="2015" name="Data Brief">
        <title>Shoot transcriptome of the giant reed, Arundo donax.</title>
        <authorList>
            <person name="Barrero R.A."/>
            <person name="Guerrero F.D."/>
            <person name="Moolhuijzen P."/>
            <person name="Goolsby J.A."/>
            <person name="Tidwell J."/>
            <person name="Bellgard S.E."/>
            <person name="Bellgard M.I."/>
        </authorList>
    </citation>
    <scope>NUCLEOTIDE SEQUENCE</scope>
    <source>
        <tissue evidence="1">Shoot tissue taken approximately 20 cm above the soil surface</tissue>
    </source>
</reference>
<dbReference type="EMBL" id="GBRH01210515">
    <property type="protein sequence ID" value="JAD87380.1"/>
    <property type="molecule type" value="Transcribed_RNA"/>
</dbReference>
<reference evidence="1" key="1">
    <citation type="submission" date="2014-09" db="EMBL/GenBank/DDBJ databases">
        <authorList>
            <person name="Magalhaes I.L.F."/>
            <person name="Oliveira U."/>
            <person name="Santos F.R."/>
            <person name="Vidigal T.H.D.A."/>
            <person name="Brescovit A.D."/>
            <person name="Santos A.J."/>
        </authorList>
    </citation>
    <scope>NUCLEOTIDE SEQUENCE</scope>
    <source>
        <tissue evidence="1">Shoot tissue taken approximately 20 cm above the soil surface</tissue>
    </source>
</reference>
<evidence type="ECO:0000313" key="1">
    <source>
        <dbReference type="EMBL" id="JAD87380.1"/>
    </source>
</evidence>
<name>A0A0A9DNZ2_ARUDO</name>
<accession>A0A0A9DNZ2</accession>
<protein>
    <submittedName>
        <fullName evidence="1">Uncharacterized protein</fullName>
    </submittedName>
</protein>